<organism evidence="2">
    <name type="scientific">hydrothermal vent metagenome</name>
    <dbReference type="NCBI Taxonomy" id="652676"/>
    <lineage>
        <taxon>unclassified sequences</taxon>
        <taxon>metagenomes</taxon>
        <taxon>ecological metagenomes</taxon>
    </lineage>
</organism>
<accession>A0A3B0W3G4</accession>
<dbReference type="Gene3D" id="3.30.1390.10">
    <property type="match status" value="1"/>
</dbReference>
<evidence type="ECO:0000259" key="1">
    <source>
        <dbReference type="Pfam" id="PF02617"/>
    </source>
</evidence>
<dbReference type="GO" id="GO:0030163">
    <property type="term" value="P:protein catabolic process"/>
    <property type="evidence" value="ECO:0007669"/>
    <property type="project" value="InterPro"/>
</dbReference>
<sequence length="106" mass="12052">METAVIGSTEVQEAQQTEQDEAIEPLWKVIAHDDPITTMEFVIRIMVQIFKKPLIFAEAIMWQVHNEGLSVVDTLPKPEAELRVRQATLAARLEDFPFSFTIEPAD</sequence>
<gene>
    <name evidence="2" type="ORF">MNBD_CHLOROFLEXI01-5120</name>
</gene>
<dbReference type="SUPFAM" id="SSF54736">
    <property type="entry name" value="ClpS-like"/>
    <property type="match status" value="1"/>
</dbReference>
<dbReference type="HAMAP" id="MF_00302">
    <property type="entry name" value="ClpS"/>
    <property type="match status" value="1"/>
</dbReference>
<name>A0A3B0W3G4_9ZZZZ</name>
<dbReference type="InterPro" id="IPR022935">
    <property type="entry name" value="ClpS"/>
</dbReference>
<evidence type="ECO:0000313" key="2">
    <source>
        <dbReference type="EMBL" id="VAW39146.1"/>
    </source>
</evidence>
<dbReference type="AlphaFoldDB" id="A0A3B0W3G4"/>
<reference evidence="2" key="1">
    <citation type="submission" date="2018-06" db="EMBL/GenBank/DDBJ databases">
        <authorList>
            <person name="Zhirakovskaya E."/>
        </authorList>
    </citation>
    <scope>NUCLEOTIDE SEQUENCE</scope>
</reference>
<dbReference type="InterPro" id="IPR014719">
    <property type="entry name" value="Ribosomal_bL12_C/ClpS-like"/>
</dbReference>
<dbReference type="InterPro" id="IPR003769">
    <property type="entry name" value="ClpS_core"/>
</dbReference>
<protein>
    <recommendedName>
        <fullName evidence="1">Adaptor protein ClpS core domain-containing protein</fullName>
    </recommendedName>
</protein>
<dbReference type="GO" id="GO:0006508">
    <property type="term" value="P:proteolysis"/>
    <property type="evidence" value="ECO:0007669"/>
    <property type="project" value="InterPro"/>
</dbReference>
<proteinExistence type="inferred from homology"/>
<dbReference type="Pfam" id="PF02617">
    <property type="entry name" value="ClpS"/>
    <property type="match status" value="1"/>
</dbReference>
<feature type="domain" description="Adaptor protein ClpS core" evidence="1">
    <location>
        <begin position="24"/>
        <end position="101"/>
    </location>
</feature>
<dbReference type="EMBL" id="UOEU01000731">
    <property type="protein sequence ID" value="VAW39146.1"/>
    <property type="molecule type" value="Genomic_DNA"/>
</dbReference>